<dbReference type="SUPFAM" id="SSF53474">
    <property type="entry name" value="alpha/beta-Hydrolases"/>
    <property type="match status" value="1"/>
</dbReference>
<comment type="caution">
    <text evidence="5">The sequence shown here is derived from an EMBL/GenBank/DDBJ whole genome shotgun (WGS) entry which is preliminary data.</text>
</comment>
<keyword evidence="1 5" id="KW-0378">Hydrolase</keyword>
<evidence type="ECO:0000256" key="3">
    <source>
        <dbReference type="SAM" id="MobiDB-lite"/>
    </source>
</evidence>
<dbReference type="PANTHER" id="PTHR43329">
    <property type="entry name" value="EPOXIDE HYDROLASE"/>
    <property type="match status" value="1"/>
</dbReference>
<reference evidence="5 6" key="2">
    <citation type="submission" date="2015-05" db="EMBL/GenBank/DDBJ databases">
        <title>Distinctive expansion of gene families associated with plant cell wall degradation and secondary metabolism in the genomes of grapevine trunk pathogens.</title>
        <authorList>
            <person name="Lawrence D.P."/>
            <person name="Travadon R."/>
            <person name="Rolshausen P.E."/>
            <person name="Baumgartner K."/>
        </authorList>
    </citation>
    <scope>NUCLEOTIDE SEQUENCE [LARGE SCALE GENOMIC DNA]</scope>
    <source>
        <strain evidence="5">DS831</strain>
    </source>
</reference>
<feature type="domain" description="AB hydrolase-1" evidence="4">
    <location>
        <begin position="78"/>
        <end position="366"/>
    </location>
</feature>
<name>A0A0G2EFE1_9PEZI</name>
<dbReference type="Pfam" id="PF00561">
    <property type="entry name" value="Abhydrolase_1"/>
    <property type="match status" value="1"/>
</dbReference>
<dbReference type="PRINTS" id="PR00412">
    <property type="entry name" value="EPOXHYDRLASE"/>
</dbReference>
<accession>A0A0G2EFE1</accession>
<dbReference type="InterPro" id="IPR000639">
    <property type="entry name" value="Epox_hydrolase-like"/>
</dbReference>
<sequence>MMEGLTRKTFTTSRALTYTYYDTQPNTPSSSSSPSTGPASPTSSLASARAPNGWHGGHKRYSNGSFHSGAGSSNNNKPPILFLHGFPDSAFLWSYIMTTLRPLNGHRMIAPDLLGHGATSKPADPAMYTSDLMTADLAELLAAEGVARTIVVGHDWGAFLAQRMWLWRGPALVAGLVLISIAYMPPDRESPFNLEYLNYALEEATGHARYAYWEYFTDPDAAELTQQRAESLWTALHGSRPNCLRDIFCTRGAVRAFLEADCREEVRDYAKDGSVWKDEYMARIKETGFAGAFNWYKVYVLGLNWQKERHIRGDRLTVRVPTLFMACSDDDICLPSFIEPSRQAGLLPDLEIAQIDASHWATMEKPDEVAHALSCWLKERWL</sequence>
<dbReference type="Proteomes" id="UP000034182">
    <property type="component" value="Unassembled WGS sequence"/>
</dbReference>
<protein>
    <submittedName>
        <fullName evidence="5">Putative alpha beta hydrolase fold-1</fullName>
    </submittedName>
</protein>
<dbReference type="EMBL" id="LAQI01000089">
    <property type="protein sequence ID" value="KKY20976.1"/>
    <property type="molecule type" value="Genomic_DNA"/>
</dbReference>
<proteinExistence type="inferred from homology"/>
<evidence type="ECO:0000259" key="4">
    <source>
        <dbReference type="Pfam" id="PF00561"/>
    </source>
</evidence>
<organism evidence="5 6">
    <name type="scientific">Diplodia seriata</name>
    <dbReference type="NCBI Taxonomy" id="420778"/>
    <lineage>
        <taxon>Eukaryota</taxon>
        <taxon>Fungi</taxon>
        <taxon>Dikarya</taxon>
        <taxon>Ascomycota</taxon>
        <taxon>Pezizomycotina</taxon>
        <taxon>Dothideomycetes</taxon>
        <taxon>Dothideomycetes incertae sedis</taxon>
        <taxon>Botryosphaeriales</taxon>
        <taxon>Botryosphaeriaceae</taxon>
        <taxon>Diplodia</taxon>
    </lineage>
</organism>
<dbReference type="Gene3D" id="3.40.50.1820">
    <property type="entry name" value="alpha/beta hydrolase"/>
    <property type="match status" value="1"/>
</dbReference>
<dbReference type="GO" id="GO:0016787">
    <property type="term" value="F:hydrolase activity"/>
    <property type="evidence" value="ECO:0007669"/>
    <property type="project" value="UniProtKB-KW"/>
</dbReference>
<reference evidence="5 6" key="1">
    <citation type="submission" date="2015-03" db="EMBL/GenBank/DDBJ databases">
        <authorList>
            <person name="Morales-Cruz A."/>
            <person name="Amrine K.C."/>
            <person name="Cantu D."/>
        </authorList>
    </citation>
    <scope>NUCLEOTIDE SEQUENCE [LARGE SCALE GENOMIC DNA]</scope>
    <source>
        <strain evidence="5">DS831</strain>
    </source>
</reference>
<evidence type="ECO:0000256" key="2">
    <source>
        <dbReference type="ARBA" id="ARBA00038334"/>
    </source>
</evidence>
<dbReference type="InterPro" id="IPR029058">
    <property type="entry name" value="AB_hydrolase_fold"/>
</dbReference>
<gene>
    <name evidence="5" type="ORF">UCDDS831_g04472</name>
</gene>
<dbReference type="InterPro" id="IPR000073">
    <property type="entry name" value="AB_hydrolase_1"/>
</dbReference>
<dbReference type="AlphaFoldDB" id="A0A0G2EFE1"/>
<feature type="region of interest" description="Disordered" evidence="3">
    <location>
        <begin position="21"/>
        <end position="70"/>
    </location>
</feature>
<evidence type="ECO:0000313" key="5">
    <source>
        <dbReference type="EMBL" id="KKY20976.1"/>
    </source>
</evidence>
<comment type="similarity">
    <text evidence="2">Belongs to the AB hydrolase superfamily. Epoxide hydrolase family.</text>
</comment>
<evidence type="ECO:0000256" key="1">
    <source>
        <dbReference type="ARBA" id="ARBA00022801"/>
    </source>
</evidence>
<evidence type="ECO:0000313" key="6">
    <source>
        <dbReference type="Proteomes" id="UP000034182"/>
    </source>
</evidence>
<feature type="compositionally biased region" description="Low complexity" evidence="3">
    <location>
        <begin position="23"/>
        <end position="51"/>
    </location>
</feature>